<dbReference type="Proteomes" id="UP000050525">
    <property type="component" value="Unassembled WGS sequence"/>
</dbReference>
<evidence type="ECO:0000313" key="1">
    <source>
        <dbReference type="EMBL" id="KYO20069.1"/>
    </source>
</evidence>
<dbReference type="AlphaFoldDB" id="A0A151M6C0"/>
<protein>
    <submittedName>
        <fullName evidence="1">Uncharacterized protein</fullName>
    </submittedName>
</protein>
<proteinExistence type="predicted"/>
<keyword evidence="2" id="KW-1185">Reference proteome</keyword>
<name>A0A151M6C0_ALLMI</name>
<gene>
    <name evidence="1" type="ORF">Y1Q_0010659</name>
</gene>
<sequence>MLTALFCVEIGSGILVDAGHIHILNYHQLVEDHKSCMEKTVLNEVAGHPCAPVGSAIPEQTASPTLGKHGKMRFAFSDFSSPDPHFPLDH</sequence>
<dbReference type="EMBL" id="AKHW03006437">
    <property type="protein sequence ID" value="KYO20069.1"/>
    <property type="molecule type" value="Genomic_DNA"/>
</dbReference>
<evidence type="ECO:0000313" key="2">
    <source>
        <dbReference type="Proteomes" id="UP000050525"/>
    </source>
</evidence>
<organism evidence="1 2">
    <name type="scientific">Alligator mississippiensis</name>
    <name type="common">American alligator</name>
    <dbReference type="NCBI Taxonomy" id="8496"/>
    <lineage>
        <taxon>Eukaryota</taxon>
        <taxon>Metazoa</taxon>
        <taxon>Chordata</taxon>
        <taxon>Craniata</taxon>
        <taxon>Vertebrata</taxon>
        <taxon>Euteleostomi</taxon>
        <taxon>Archelosauria</taxon>
        <taxon>Archosauria</taxon>
        <taxon>Crocodylia</taxon>
        <taxon>Alligatoridae</taxon>
        <taxon>Alligatorinae</taxon>
        <taxon>Alligator</taxon>
    </lineage>
</organism>
<accession>A0A151M6C0</accession>
<reference evidence="1 2" key="1">
    <citation type="journal article" date="2012" name="Genome Biol.">
        <title>Sequencing three crocodilian genomes to illuminate the evolution of archosaurs and amniotes.</title>
        <authorList>
            <person name="St John J.A."/>
            <person name="Braun E.L."/>
            <person name="Isberg S.R."/>
            <person name="Miles L.G."/>
            <person name="Chong A.Y."/>
            <person name="Gongora J."/>
            <person name="Dalzell P."/>
            <person name="Moran C."/>
            <person name="Bed'hom B."/>
            <person name="Abzhanov A."/>
            <person name="Burgess S.C."/>
            <person name="Cooksey A.M."/>
            <person name="Castoe T.A."/>
            <person name="Crawford N.G."/>
            <person name="Densmore L.D."/>
            <person name="Drew J.C."/>
            <person name="Edwards S.V."/>
            <person name="Faircloth B.C."/>
            <person name="Fujita M.K."/>
            <person name="Greenwold M.J."/>
            <person name="Hoffmann F.G."/>
            <person name="Howard J.M."/>
            <person name="Iguchi T."/>
            <person name="Janes D.E."/>
            <person name="Khan S.Y."/>
            <person name="Kohno S."/>
            <person name="de Koning A.J."/>
            <person name="Lance S.L."/>
            <person name="McCarthy F.M."/>
            <person name="McCormack J.E."/>
            <person name="Merchant M.E."/>
            <person name="Peterson D.G."/>
            <person name="Pollock D.D."/>
            <person name="Pourmand N."/>
            <person name="Raney B.J."/>
            <person name="Roessler K.A."/>
            <person name="Sanford J.R."/>
            <person name="Sawyer R.H."/>
            <person name="Schmidt C.J."/>
            <person name="Triplett E.W."/>
            <person name="Tuberville T.D."/>
            <person name="Venegas-Anaya M."/>
            <person name="Howard J.T."/>
            <person name="Jarvis E.D."/>
            <person name="Guillette L.J.Jr."/>
            <person name="Glenn T.C."/>
            <person name="Green R.E."/>
            <person name="Ray D.A."/>
        </authorList>
    </citation>
    <scope>NUCLEOTIDE SEQUENCE [LARGE SCALE GENOMIC DNA]</scope>
    <source>
        <strain evidence="1">KSC_2009_1</strain>
    </source>
</reference>
<comment type="caution">
    <text evidence="1">The sequence shown here is derived from an EMBL/GenBank/DDBJ whole genome shotgun (WGS) entry which is preliminary data.</text>
</comment>